<accession>A0AAU8IM29</accession>
<dbReference type="InterPro" id="IPR010318">
    <property type="entry name" value="S-Me-THD_N"/>
</dbReference>
<dbReference type="SUPFAM" id="SSF160991">
    <property type="entry name" value="CV3147-like"/>
    <property type="match status" value="1"/>
</dbReference>
<sequence length="338" mass="34465">MHLDAEALIDFARGCAVLGSGGGGPVADTLPVAAQAIEECGPVPVVAPDALADDALMLPVSLVGSPAVAAERIGGRAEAERLAAHVAGLHGRPVAAVMSGEIGGQNGPFTVACAARLGVPLLDADSIGRAFPRLDQNVLELAGLSPSPAVLADEYGRTVVLDHIDGAYLEELARQVVAVFGGRAVSADYPLTAGQAARHAVRGSVTRAVRLGRGEEPVPLLTGKVAAVRRPGDGAAGVLLEGTGADAGRLVQVRARSEFVAAMEDGRALALVPDVIALIDARTGWAVPVEEARYGLRVRLVTLAADPVWYTEAGLRLAGPAAFGLDGLTHGPGREEAR</sequence>
<feature type="domain" description="S-Me-THD-like C-terminal" evidence="2">
    <location>
        <begin position="220"/>
        <end position="326"/>
    </location>
</feature>
<gene>
    <name evidence="3" type="ORF">ABII15_03685</name>
</gene>
<evidence type="ECO:0000259" key="1">
    <source>
        <dbReference type="Pfam" id="PF06032"/>
    </source>
</evidence>
<evidence type="ECO:0000259" key="2">
    <source>
        <dbReference type="Pfam" id="PF20906"/>
    </source>
</evidence>
<dbReference type="EMBL" id="CP159534">
    <property type="protein sequence ID" value="XCJ69119.1"/>
    <property type="molecule type" value="Genomic_DNA"/>
</dbReference>
<protein>
    <submittedName>
        <fullName evidence="3">DUF917 domain-containing protein</fullName>
    </submittedName>
</protein>
<dbReference type="InterPro" id="IPR024071">
    <property type="entry name" value="S-Me-THD_C_sf"/>
</dbReference>
<organism evidence="3">
    <name type="scientific">Streptomyces tabacisoli</name>
    <dbReference type="NCBI Taxonomy" id="3156398"/>
    <lineage>
        <taxon>Bacteria</taxon>
        <taxon>Bacillati</taxon>
        <taxon>Actinomycetota</taxon>
        <taxon>Actinomycetes</taxon>
        <taxon>Kitasatosporales</taxon>
        <taxon>Streptomycetaceae</taxon>
        <taxon>Streptomyces</taxon>
    </lineage>
</organism>
<dbReference type="Pfam" id="PF06032">
    <property type="entry name" value="S-Me-THD_N"/>
    <property type="match status" value="1"/>
</dbReference>
<evidence type="ECO:0000313" key="3">
    <source>
        <dbReference type="EMBL" id="XCJ69119.1"/>
    </source>
</evidence>
<dbReference type="Gene3D" id="3.40.1610.10">
    <property type="entry name" value="CV3147-like domain"/>
    <property type="match status" value="1"/>
</dbReference>
<dbReference type="Gene3D" id="2.40.390.10">
    <property type="entry name" value="CV3147-like"/>
    <property type="match status" value="1"/>
</dbReference>
<dbReference type="RefSeq" id="WP_353940804.1">
    <property type="nucleotide sequence ID" value="NZ_CP159534.1"/>
</dbReference>
<proteinExistence type="predicted"/>
<reference evidence="3" key="1">
    <citation type="submission" date="2024-06" db="EMBL/GenBank/DDBJ databases">
        <title>Streptomyces sp. strain HUAS MG91 genome sequences.</title>
        <authorList>
            <person name="Mo P."/>
        </authorList>
    </citation>
    <scope>NUCLEOTIDE SEQUENCE</scope>
    <source>
        <strain evidence="3">HUAS MG91</strain>
    </source>
</reference>
<dbReference type="Pfam" id="PF20906">
    <property type="entry name" value="S-Me-THD_C"/>
    <property type="match status" value="2"/>
</dbReference>
<dbReference type="KEGG" id="stac:ABII15_03685"/>
<feature type="domain" description="S-Me-THD N-terminal" evidence="1">
    <location>
        <begin position="8"/>
        <end position="162"/>
    </location>
</feature>
<dbReference type="InterPro" id="IPR048350">
    <property type="entry name" value="S-Me-THD-like_C"/>
</dbReference>
<feature type="domain" description="S-Me-THD-like C-terminal" evidence="2">
    <location>
        <begin position="167"/>
        <end position="213"/>
    </location>
</feature>
<dbReference type="AlphaFoldDB" id="A0AAU8IM29"/>
<name>A0AAU8IM29_9ACTN</name>
<dbReference type="InterPro" id="IPR027479">
    <property type="entry name" value="S-Me-THD_N_sf"/>
</dbReference>